<dbReference type="GO" id="GO:0005975">
    <property type="term" value="P:carbohydrate metabolic process"/>
    <property type="evidence" value="ECO:0007669"/>
    <property type="project" value="InterPro"/>
</dbReference>
<dbReference type="SUPFAM" id="SSF88713">
    <property type="entry name" value="Glycoside hydrolase/deacetylase"/>
    <property type="match status" value="1"/>
</dbReference>
<dbReference type="NCBIfam" id="TIGR03006">
    <property type="entry name" value="pepcterm_polyde"/>
    <property type="match status" value="1"/>
</dbReference>
<dbReference type="GO" id="GO:0016810">
    <property type="term" value="F:hydrolase activity, acting on carbon-nitrogen (but not peptide) bonds"/>
    <property type="evidence" value="ECO:0007669"/>
    <property type="project" value="InterPro"/>
</dbReference>
<dbReference type="CDD" id="cd10941">
    <property type="entry name" value="CE4_PuuE_HpPgdA_like_2"/>
    <property type="match status" value="1"/>
</dbReference>
<dbReference type="Pfam" id="PF11959">
    <property type="entry name" value="DUF3473"/>
    <property type="match status" value="1"/>
</dbReference>
<dbReference type="InterPro" id="IPR014344">
    <property type="entry name" value="XrtA_polysacc_deacetyl"/>
</dbReference>
<protein>
    <submittedName>
        <fullName evidence="2">DUF3473 domain-containing protein</fullName>
    </submittedName>
</protein>
<dbReference type="Gene3D" id="3.20.20.370">
    <property type="entry name" value="Glycoside hydrolase/deacetylase"/>
    <property type="match status" value="1"/>
</dbReference>
<dbReference type="RefSeq" id="WP_161445539.1">
    <property type="nucleotide sequence ID" value="NZ_WXWV01000044.1"/>
</dbReference>
<dbReference type="PROSITE" id="PS51677">
    <property type="entry name" value="NODB"/>
    <property type="match status" value="1"/>
</dbReference>
<gene>
    <name evidence="2" type="ORF">CAG72_13400</name>
</gene>
<name>A0A7X4WMG2_9GAMM</name>
<dbReference type="PANTHER" id="PTHR47561">
    <property type="entry name" value="POLYSACCHARIDE DEACETYLASE FAMILY PROTEIN (AFU_ORTHOLOGUE AFUA_6G05030)"/>
    <property type="match status" value="1"/>
</dbReference>
<sequence length="311" mass="36357">MKEIHSAVRRSSVNAMTVDVEDYFHVSAFSSIIKREQWGKSYPLRVDYNTRKIMDIFAEHDVKATFFILGWVADACPSLIKAISDQGHELACHGYHHVKANQQTEKEFFQDVSRSKYLIEDLSGKYINGYRAPSFSIDDTNLWAFDILHRLGFTFSSSTYPVRHDHYGNPDWPRFLHQRNEGLVEIPIPTYQAFGTNLPIGGGGYFRLYPYAVSKHLIRRFTKQHQQPFCFYFHPWEIDAQQPRMTQASFKSRFRHYLNLEQMTARLHHLLQDFQWSTVSQAYQLNGHNDETGIDDPKAEPERLYSLGPLR</sequence>
<dbReference type="Proteomes" id="UP000465712">
    <property type="component" value="Unassembled WGS sequence"/>
</dbReference>
<proteinExistence type="predicted"/>
<dbReference type="InterPro" id="IPR045235">
    <property type="entry name" value="PuuE_HpPgdA-like"/>
</dbReference>
<dbReference type="InterPro" id="IPR011330">
    <property type="entry name" value="Glyco_hydro/deAcase_b/a-brl"/>
</dbReference>
<dbReference type="Pfam" id="PF01522">
    <property type="entry name" value="Polysacc_deac_1"/>
    <property type="match status" value="1"/>
</dbReference>
<reference evidence="2 3" key="1">
    <citation type="submission" date="2017-05" db="EMBL/GenBank/DDBJ databases">
        <title>High clonality and local adaptation shapes Vibrionaceae linages within an endangered oasis.</title>
        <authorList>
            <person name="Vazquez-Rosas-Landa M."/>
        </authorList>
    </citation>
    <scope>NUCLEOTIDE SEQUENCE [LARGE SCALE GENOMIC DNA]</scope>
    <source>
        <strain evidence="2 3">P46_P4S1P180</strain>
    </source>
</reference>
<accession>A0A7X4WMG2</accession>
<evidence type="ECO:0000313" key="3">
    <source>
        <dbReference type="Proteomes" id="UP000465712"/>
    </source>
</evidence>
<dbReference type="AlphaFoldDB" id="A0A7X4WMG2"/>
<dbReference type="PANTHER" id="PTHR47561:SF1">
    <property type="entry name" value="POLYSACCHARIDE DEACETYLASE FAMILY PROTEIN (AFU_ORTHOLOGUE AFUA_6G05030)"/>
    <property type="match status" value="1"/>
</dbReference>
<dbReference type="EMBL" id="WXWW01000202">
    <property type="protein sequence ID" value="NAW66215.1"/>
    <property type="molecule type" value="Genomic_DNA"/>
</dbReference>
<evidence type="ECO:0000256" key="1">
    <source>
        <dbReference type="SAM" id="MobiDB-lite"/>
    </source>
</evidence>
<organism evidence="2 3">
    <name type="scientific">Photobacterium halotolerans</name>
    <dbReference type="NCBI Taxonomy" id="265726"/>
    <lineage>
        <taxon>Bacteria</taxon>
        <taxon>Pseudomonadati</taxon>
        <taxon>Pseudomonadota</taxon>
        <taxon>Gammaproteobacteria</taxon>
        <taxon>Vibrionales</taxon>
        <taxon>Vibrionaceae</taxon>
        <taxon>Photobacterium</taxon>
    </lineage>
</organism>
<dbReference type="InterPro" id="IPR022560">
    <property type="entry name" value="DUF3473"/>
</dbReference>
<feature type="compositionally biased region" description="Basic and acidic residues" evidence="1">
    <location>
        <begin position="288"/>
        <end position="303"/>
    </location>
</feature>
<evidence type="ECO:0000313" key="2">
    <source>
        <dbReference type="EMBL" id="NAW66215.1"/>
    </source>
</evidence>
<comment type="caution">
    <text evidence="2">The sequence shown here is derived from an EMBL/GenBank/DDBJ whole genome shotgun (WGS) entry which is preliminary data.</text>
</comment>
<feature type="region of interest" description="Disordered" evidence="1">
    <location>
        <begin position="287"/>
        <end position="311"/>
    </location>
</feature>
<dbReference type="InterPro" id="IPR002509">
    <property type="entry name" value="NODB_dom"/>
</dbReference>